<feature type="domain" description="ABC transmembrane type-1" evidence="8">
    <location>
        <begin position="66"/>
        <end position="257"/>
    </location>
</feature>
<keyword evidence="5 7" id="KW-1133">Transmembrane helix</keyword>
<evidence type="ECO:0000259" key="8">
    <source>
        <dbReference type="PROSITE" id="PS50928"/>
    </source>
</evidence>
<name>A0ABV4YU55_9BACI</name>
<dbReference type="InterPro" id="IPR050901">
    <property type="entry name" value="BP-dep_ABC_trans_perm"/>
</dbReference>
<dbReference type="SUPFAM" id="SSF161098">
    <property type="entry name" value="MetI-like"/>
    <property type="match status" value="1"/>
</dbReference>
<comment type="caution">
    <text evidence="9">The sequence shown here is derived from an EMBL/GenBank/DDBJ whole genome shotgun (WGS) entry which is preliminary data.</text>
</comment>
<gene>
    <name evidence="9" type="ORF">P5G62_014850</name>
</gene>
<evidence type="ECO:0000313" key="9">
    <source>
        <dbReference type="EMBL" id="MFB3168395.1"/>
    </source>
</evidence>
<reference evidence="9 10" key="1">
    <citation type="submission" date="2024-05" db="EMBL/GenBank/DDBJ databases">
        <authorList>
            <person name="Venkateswaran K."/>
        </authorList>
    </citation>
    <scope>NUCLEOTIDE SEQUENCE [LARGE SCALE GENOMIC DNA]</scope>
    <source>
        <strain evidence="9 10">179-C4-2-HS</strain>
    </source>
</reference>
<keyword evidence="4 7" id="KW-0812">Transmembrane</keyword>
<dbReference type="PANTHER" id="PTHR32243">
    <property type="entry name" value="MALTOSE TRANSPORT SYSTEM PERMEASE-RELATED"/>
    <property type="match status" value="1"/>
</dbReference>
<keyword evidence="3" id="KW-1003">Cell membrane</keyword>
<dbReference type="CDD" id="cd06261">
    <property type="entry name" value="TM_PBP2"/>
    <property type="match status" value="1"/>
</dbReference>
<dbReference type="PROSITE" id="PS50928">
    <property type="entry name" value="ABC_TM1"/>
    <property type="match status" value="1"/>
</dbReference>
<evidence type="ECO:0000256" key="2">
    <source>
        <dbReference type="ARBA" id="ARBA00022448"/>
    </source>
</evidence>
<feature type="transmembrane region" description="Helical" evidence="7">
    <location>
        <begin position="134"/>
        <end position="157"/>
    </location>
</feature>
<evidence type="ECO:0000256" key="3">
    <source>
        <dbReference type="ARBA" id="ARBA00022475"/>
    </source>
</evidence>
<dbReference type="Gene3D" id="1.10.3720.10">
    <property type="entry name" value="MetI-like"/>
    <property type="match status" value="1"/>
</dbReference>
<evidence type="ECO:0000256" key="7">
    <source>
        <dbReference type="RuleBase" id="RU363032"/>
    </source>
</evidence>
<dbReference type="RefSeq" id="WP_306073037.1">
    <property type="nucleotide sequence ID" value="NZ_JAROBZ020000001.1"/>
</dbReference>
<evidence type="ECO:0000313" key="10">
    <source>
        <dbReference type="Proteomes" id="UP001241748"/>
    </source>
</evidence>
<organism evidence="9 10">
    <name type="scientific">Neobacillus driksii</name>
    <dbReference type="NCBI Taxonomy" id="3035913"/>
    <lineage>
        <taxon>Bacteria</taxon>
        <taxon>Bacillati</taxon>
        <taxon>Bacillota</taxon>
        <taxon>Bacilli</taxon>
        <taxon>Bacillales</taxon>
        <taxon>Bacillaceae</taxon>
        <taxon>Neobacillus</taxon>
    </lineage>
</organism>
<dbReference type="Proteomes" id="UP001241748">
    <property type="component" value="Unassembled WGS sequence"/>
</dbReference>
<evidence type="ECO:0000256" key="4">
    <source>
        <dbReference type="ARBA" id="ARBA00022692"/>
    </source>
</evidence>
<feature type="transmembrane region" description="Helical" evidence="7">
    <location>
        <begin position="7"/>
        <end position="26"/>
    </location>
</feature>
<evidence type="ECO:0000256" key="5">
    <source>
        <dbReference type="ARBA" id="ARBA00022989"/>
    </source>
</evidence>
<feature type="transmembrane region" description="Helical" evidence="7">
    <location>
        <begin position="66"/>
        <end position="89"/>
    </location>
</feature>
<dbReference type="PANTHER" id="PTHR32243:SF18">
    <property type="entry name" value="INNER MEMBRANE ABC TRANSPORTER PERMEASE PROTEIN YCJP"/>
    <property type="match status" value="1"/>
</dbReference>
<sequence length="272" mass="30261">MKKRMGLLFWIALTIIVIINVLPYLWTILTSLKKQNEIYTVKILPEEFYLDNYIQVILESGFFTNILNSLIVSGSTALICIIIGVPAAYAFARLKFKFQNLLFMLVLFITIFPGIFIISPLFSFLKEIGAIDTYFALILPYVAYFTPLVVWILTGFFRTIPQAIEEVAIMDGCGVFKVITRIILPLSLPGILTVGIIAFTLSWNEFLFALIFTSSDAARTVPVAISQFQGVHSLNWGQMTAAAITATIPIVLISIALQKYIISGLTAGAIKE</sequence>
<evidence type="ECO:0000256" key="6">
    <source>
        <dbReference type="ARBA" id="ARBA00023136"/>
    </source>
</evidence>
<proteinExistence type="inferred from homology"/>
<dbReference type="InterPro" id="IPR035906">
    <property type="entry name" value="MetI-like_sf"/>
</dbReference>
<comment type="similarity">
    <text evidence="7">Belongs to the binding-protein-dependent transport system permease family.</text>
</comment>
<dbReference type="InterPro" id="IPR000515">
    <property type="entry name" value="MetI-like"/>
</dbReference>
<keyword evidence="10" id="KW-1185">Reference proteome</keyword>
<accession>A0ABV4YU55</accession>
<protein>
    <submittedName>
        <fullName evidence="9">Carbohydrate ABC transporter permease</fullName>
    </submittedName>
</protein>
<feature type="transmembrane region" description="Helical" evidence="7">
    <location>
        <begin position="178"/>
        <end position="203"/>
    </location>
</feature>
<feature type="transmembrane region" description="Helical" evidence="7">
    <location>
        <begin position="236"/>
        <end position="257"/>
    </location>
</feature>
<dbReference type="Pfam" id="PF00528">
    <property type="entry name" value="BPD_transp_1"/>
    <property type="match status" value="1"/>
</dbReference>
<feature type="transmembrane region" description="Helical" evidence="7">
    <location>
        <begin position="101"/>
        <end position="122"/>
    </location>
</feature>
<keyword evidence="2 7" id="KW-0813">Transport</keyword>
<comment type="subcellular location">
    <subcellularLocation>
        <location evidence="1 7">Cell membrane</location>
        <topology evidence="1 7">Multi-pass membrane protein</topology>
    </subcellularLocation>
</comment>
<evidence type="ECO:0000256" key="1">
    <source>
        <dbReference type="ARBA" id="ARBA00004651"/>
    </source>
</evidence>
<dbReference type="EMBL" id="JAROBZ020000001">
    <property type="protein sequence ID" value="MFB3168395.1"/>
    <property type="molecule type" value="Genomic_DNA"/>
</dbReference>
<keyword evidence="6 7" id="KW-0472">Membrane</keyword>